<proteinExistence type="inferred from homology"/>
<dbReference type="Pfam" id="PF00215">
    <property type="entry name" value="OMPdecase"/>
    <property type="match status" value="1"/>
</dbReference>
<sequence>MKENRPVIALDFPTFEDVKEFLAKFPKDERLYVKIGMELYYAVGPEIVRYVKDLGHSVFLDLKLHDIPNTVKSAMRVLSQLGVDMTNVHAAGGVEMMAAAREGLGDGPVLIAVTQLTSTSEEQMRDFQNIQTSLEESVVHYAKKTAEAGLDGVVCSAHEVAKIKEATGEDFVCLTPGIRPSGASTGDQKRVMTPVDAAQIGSDYIVVGRPITQAQDPVTAYHSIKSEWEQV</sequence>
<dbReference type="PANTHER" id="PTHR32119">
    <property type="entry name" value="OROTIDINE 5'-PHOSPHATE DECARBOXYLASE"/>
    <property type="match status" value="1"/>
</dbReference>
<dbReference type="SMART" id="SM00934">
    <property type="entry name" value="OMPdecase"/>
    <property type="match status" value="1"/>
</dbReference>
<evidence type="ECO:0000259" key="9">
    <source>
        <dbReference type="SMART" id="SM00934"/>
    </source>
</evidence>
<evidence type="ECO:0000256" key="1">
    <source>
        <dbReference type="ARBA" id="ARBA00002356"/>
    </source>
</evidence>
<feature type="active site" description="Proton donor" evidence="7">
    <location>
        <position position="63"/>
    </location>
</feature>
<evidence type="ECO:0000256" key="3">
    <source>
        <dbReference type="ARBA" id="ARBA00022793"/>
    </source>
</evidence>
<evidence type="ECO:0000313" key="10">
    <source>
        <dbReference type="EMBL" id="MET3634014.1"/>
    </source>
</evidence>
<keyword evidence="5 7" id="KW-0456">Lyase</keyword>
<dbReference type="HAMAP" id="MF_01200_B">
    <property type="entry name" value="OMPdecase_type1_B"/>
    <property type="match status" value="1"/>
</dbReference>
<keyword evidence="11" id="KW-1185">Reference proteome</keyword>
<dbReference type="InterPro" id="IPR014732">
    <property type="entry name" value="OMPdecase"/>
</dbReference>
<comment type="similarity">
    <text evidence="7">Belongs to the OMP decarboxylase family. Type 1 subfamily.</text>
</comment>
<evidence type="ECO:0000256" key="2">
    <source>
        <dbReference type="ARBA" id="ARBA00004861"/>
    </source>
</evidence>
<feature type="binding site" evidence="7">
    <location>
        <position position="208"/>
    </location>
    <ligand>
        <name>substrate</name>
    </ligand>
</feature>
<reference evidence="10 11" key="1">
    <citation type="submission" date="2024-06" db="EMBL/GenBank/DDBJ databases">
        <title>Genomic Encyclopedia of Type Strains, Phase IV (KMG-IV): sequencing the most valuable type-strain genomes for metagenomic binning, comparative biology and taxonomic classification.</title>
        <authorList>
            <person name="Goeker M."/>
        </authorList>
    </citation>
    <scope>NUCLEOTIDE SEQUENCE [LARGE SCALE GENOMIC DNA]</scope>
    <source>
        <strain evidence="10 11">DSM 28302</strain>
    </source>
</reference>
<evidence type="ECO:0000256" key="5">
    <source>
        <dbReference type="ARBA" id="ARBA00023239"/>
    </source>
</evidence>
<dbReference type="InterPro" id="IPR011060">
    <property type="entry name" value="RibuloseP-bd_barrel"/>
</dbReference>
<keyword evidence="4 7" id="KW-0665">Pyrimidine biosynthesis</keyword>
<feature type="binding site" evidence="7">
    <location>
        <position position="34"/>
    </location>
    <ligand>
        <name>substrate</name>
    </ligand>
</feature>
<evidence type="ECO:0000256" key="8">
    <source>
        <dbReference type="RuleBase" id="RU000512"/>
    </source>
</evidence>
<dbReference type="SUPFAM" id="SSF51366">
    <property type="entry name" value="Ribulose-phoshate binding barrel"/>
    <property type="match status" value="1"/>
</dbReference>
<dbReference type="RefSeq" id="WP_354368066.1">
    <property type="nucleotide sequence ID" value="NZ_JBEPLN010000007.1"/>
</dbReference>
<dbReference type="Gene3D" id="3.20.20.70">
    <property type="entry name" value="Aldolase class I"/>
    <property type="match status" value="1"/>
</dbReference>
<comment type="subunit">
    <text evidence="7">Homodimer.</text>
</comment>
<dbReference type="GO" id="GO:0004590">
    <property type="term" value="F:orotidine-5'-phosphate decarboxylase activity"/>
    <property type="evidence" value="ECO:0007669"/>
    <property type="project" value="UniProtKB-EC"/>
</dbReference>
<dbReference type="PROSITE" id="PS00156">
    <property type="entry name" value="OMPDECASE"/>
    <property type="match status" value="1"/>
</dbReference>
<evidence type="ECO:0000313" key="11">
    <source>
        <dbReference type="Proteomes" id="UP001549037"/>
    </source>
</evidence>
<evidence type="ECO:0000256" key="7">
    <source>
        <dbReference type="HAMAP-Rule" id="MF_01200"/>
    </source>
</evidence>
<feature type="binding site" evidence="7">
    <location>
        <position position="179"/>
    </location>
    <ligand>
        <name>substrate</name>
    </ligand>
</feature>
<evidence type="ECO:0000256" key="4">
    <source>
        <dbReference type="ARBA" id="ARBA00022975"/>
    </source>
</evidence>
<dbReference type="EC" id="4.1.1.23" evidence="7"/>
<feature type="binding site" evidence="7">
    <location>
        <begin position="61"/>
        <end position="70"/>
    </location>
    <ligand>
        <name>substrate</name>
    </ligand>
</feature>
<gene>
    <name evidence="7" type="primary">pyrF</name>
    <name evidence="10" type="ORF">ABID28_000650</name>
</gene>
<dbReference type="InterPro" id="IPR013785">
    <property type="entry name" value="Aldolase_TIM"/>
</dbReference>
<dbReference type="CDD" id="cd04725">
    <property type="entry name" value="OMP_decarboxylase_like"/>
    <property type="match status" value="1"/>
</dbReference>
<dbReference type="InterPro" id="IPR001754">
    <property type="entry name" value="OMPdeCOase_dom"/>
</dbReference>
<feature type="binding site" evidence="7">
    <location>
        <position position="209"/>
    </location>
    <ligand>
        <name>substrate</name>
    </ligand>
</feature>
<dbReference type="PANTHER" id="PTHR32119:SF2">
    <property type="entry name" value="OROTIDINE 5'-PHOSPHATE DECARBOXYLASE"/>
    <property type="match status" value="1"/>
</dbReference>
<keyword evidence="3 7" id="KW-0210">Decarboxylase</keyword>
<organism evidence="10 11">
    <name type="scientific">Streptococcus porcorum</name>
    <dbReference type="NCBI Taxonomy" id="701526"/>
    <lineage>
        <taxon>Bacteria</taxon>
        <taxon>Bacillati</taxon>
        <taxon>Bacillota</taxon>
        <taxon>Bacilli</taxon>
        <taxon>Lactobacillales</taxon>
        <taxon>Streptococcaceae</taxon>
        <taxon>Streptococcus</taxon>
    </lineage>
</organism>
<evidence type="ECO:0000256" key="6">
    <source>
        <dbReference type="ARBA" id="ARBA00049157"/>
    </source>
</evidence>
<feature type="binding site" evidence="7">
    <location>
        <position position="11"/>
    </location>
    <ligand>
        <name>substrate</name>
    </ligand>
</feature>
<dbReference type="Proteomes" id="UP001549037">
    <property type="component" value="Unassembled WGS sequence"/>
</dbReference>
<comment type="function">
    <text evidence="1 7">Catalyzes the decarboxylation of orotidine 5'-monophosphate (OMP) to uridine 5'-monophosphate (UMP).</text>
</comment>
<protein>
    <recommendedName>
        <fullName evidence="7">Orotidine 5'-phosphate decarboxylase</fullName>
        <ecNumber evidence="7">4.1.1.23</ecNumber>
    </recommendedName>
    <alternativeName>
        <fullName evidence="7">OMP decarboxylase</fullName>
        <shortName evidence="7">OMPDCase</shortName>
        <shortName evidence="7">OMPdecase</shortName>
    </alternativeName>
</protein>
<dbReference type="NCBIfam" id="TIGR01740">
    <property type="entry name" value="pyrF"/>
    <property type="match status" value="1"/>
</dbReference>
<feature type="domain" description="Orotidine 5'-phosphate decarboxylase" evidence="9">
    <location>
        <begin position="5"/>
        <end position="224"/>
    </location>
</feature>
<accession>A0ABV2JE19</accession>
<name>A0ABV2JE19_9STRE</name>
<comment type="catalytic activity">
    <reaction evidence="6 7 8">
        <text>orotidine 5'-phosphate + H(+) = UMP + CO2</text>
        <dbReference type="Rhea" id="RHEA:11596"/>
        <dbReference type="ChEBI" id="CHEBI:15378"/>
        <dbReference type="ChEBI" id="CHEBI:16526"/>
        <dbReference type="ChEBI" id="CHEBI:57538"/>
        <dbReference type="ChEBI" id="CHEBI:57865"/>
        <dbReference type="EC" id="4.1.1.23"/>
    </reaction>
</comment>
<comment type="pathway">
    <text evidence="2 7 8">Pyrimidine metabolism; UMP biosynthesis via de novo pathway; UMP from orotate: step 2/2.</text>
</comment>
<dbReference type="InterPro" id="IPR047596">
    <property type="entry name" value="OMPdecase_bac"/>
</dbReference>
<comment type="caution">
    <text evidence="10">The sequence shown here is derived from an EMBL/GenBank/DDBJ whole genome shotgun (WGS) entry which is preliminary data.</text>
</comment>
<feature type="binding site" evidence="7">
    <location>
        <position position="188"/>
    </location>
    <ligand>
        <name>substrate</name>
    </ligand>
</feature>
<dbReference type="NCBIfam" id="NF001273">
    <property type="entry name" value="PRK00230.1"/>
    <property type="match status" value="1"/>
</dbReference>
<dbReference type="EMBL" id="JBEPLN010000007">
    <property type="protein sequence ID" value="MET3634014.1"/>
    <property type="molecule type" value="Genomic_DNA"/>
</dbReference>
<feature type="binding site" evidence="7">
    <location>
        <position position="117"/>
    </location>
    <ligand>
        <name>substrate</name>
    </ligand>
</feature>
<dbReference type="InterPro" id="IPR018089">
    <property type="entry name" value="OMPdecase_AS"/>
</dbReference>